<reference evidence="2" key="1">
    <citation type="submission" date="2020-08" db="EMBL/GenBank/DDBJ databases">
        <title>Multicomponent nature underlies the extraordinary mechanical properties of spider dragline silk.</title>
        <authorList>
            <person name="Kono N."/>
            <person name="Nakamura H."/>
            <person name="Mori M."/>
            <person name="Yoshida Y."/>
            <person name="Ohtoshi R."/>
            <person name="Malay A.D."/>
            <person name="Moran D.A.P."/>
            <person name="Tomita M."/>
            <person name="Numata K."/>
            <person name="Arakawa K."/>
        </authorList>
    </citation>
    <scope>NUCLEOTIDE SEQUENCE</scope>
</reference>
<protein>
    <submittedName>
        <fullName evidence="2">Reverse transcriptase domain-containing protein</fullName>
    </submittedName>
</protein>
<dbReference type="Pfam" id="PF14529">
    <property type="entry name" value="Exo_endo_phos_2"/>
    <property type="match status" value="1"/>
</dbReference>
<evidence type="ECO:0000259" key="1">
    <source>
        <dbReference type="PROSITE" id="PS50878"/>
    </source>
</evidence>
<dbReference type="Proteomes" id="UP000886998">
    <property type="component" value="Unassembled WGS sequence"/>
</dbReference>
<dbReference type="PANTHER" id="PTHR36688:SF1">
    <property type="entry name" value="ENDONUCLEASE_EXONUCLEASE_PHOSPHATASE DOMAIN-CONTAINING PROTEIN"/>
    <property type="match status" value="1"/>
</dbReference>
<dbReference type="InterPro" id="IPR036691">
    <property type="entry name" value="Endo/exonu/phosph_ase_sf"/>
</dbReference>
<evidence type="ECO:0000313" key="2">
    <source>
        <dbReference type="EMBL" id="GFY76161.1"/>
    </source>
</evidence>
<dbReference type="PANTHER" id="PTHR36688">
    <property type="entry name" value="ENDO/EXONUCLEASE/PHOSPHATASE DOMAIN-CONTAINING PROTEIN"/>
    <property type="match status" value="1"/>
</dbReference>
<evidence type="ECO:0000313" key="3">
    <source>
        <dbReference type="Proteomes" id="UP000886998"/>
    </source>
</evidence>
<comment type="caution">
    <text evidence="2">The sequence shown here is derived from an EMBL/GenBank/DDBJ whole genome shotgun (WGS) entry which is preliminary data.</text>
</comment>
<dbReference type="AlphaFoldDB" id="A0A8X7CPY0"/>
<dbReference type="InterPro" id="IPR043502">
    <property type="entry name" value="DNA/RNA_pol_sf"/>
</dbReference>
<sequence length="424" mass="48018">MEANLSNDKLKYFSFKGYSLYILPKSRQMVSGLLVGVKTGLTADFRIIKDMDCSPDKNEVIKLNLWKNGKRFNILAIYSPPNNKPDFSYLNSSTRTVLMGDFNAHSPIWGYIDSNNAGKSVEDLLNSNIFELFYNHSDPHTYLHYNVTSTSPDLLLVTSDISEYSRRYVIVNPGSGHHFGARASSHSILNSSLSLEELTQPITCLKSGKSSGEDGVHSEFLQHLSTCALSTLLRFFNLIWNSGTILSQWLRAIVLPIHKKDKDPKDLQSYRPISLTSILGETKERIVTKRLSWFLETNSLLPEEQAGFRQFRSTNQQITFLSQSIKDALDKSRILSAVFIDLKSAYDTVGTDKLLLKLANIGIENIFNWFRGFLCQRLCKIRYGRGFSKYGVLKPGLPQGSVSSCTLFSIYINDLVHQQNDYWS</sequence>
<dbReference type="Gene3D" id="3.60.10.10">
    <property type="entry name" value="Endonuclease/exonuclease/phosphatase"/>
    <property type="match status" value="1"/>
</dbReference>
<dbReference type="OrthoDB" id="6425357at2759"/>
<dbReference type="GO" id="GO:0003964">
    <property type="term" value="F:RNA-directed DNA polymerase activity"/>
    <property type="evidence" value="ECO:0007669"/>
    <property type="project" value="UniProtKB-KW"/>
</dbReference>
<dbReference type="PROSITE" id="PS50878">
    <property type="entry name" value="RT_POL"/>
    <property type="match status" value="1"/>
</dbReference>
<dbReference type="SUPFAM" id="SSF56672">
    <property type="entry name" value="DNA/RNA polymerases"/>
    <property type="match status" value="1"/>
</dbReference>
<dbReference type="Pfam" id="PF00078">
    <property type="entry name" value="RVT_1"/>
    <property type="match status" value="1"/>
</dbReference>
<dbReference type="SUPFAM" id="SSF56219">
    <property type="entry name" value="DNase I-like"/>
    <property type="match status" value="1"/>
</dbReference>
<dbReference type="EMBL" id="BMAV01021793">
    <property type="protein sequence ID" value="GFY76161.1"/>
    <property type="molecule type" value="Genomic_DNA"/>
</dbReference>
<gene>
    <name evidence="2" type="primary">HNAJ_LOCUS8404</name>
    <name evidence="2" type="ORF">TNIN_498451</name>
</gene>
<dbReference type="CDD" id="cd01650">
    <property type="entry name" value="RT_nLTR_like"/>
    <property type="match status" value="1"/>
</dbReference>
<dbReference type="InterPro" id="IPR005135">
    <property type="entry name" value="Endo/exonuclease/phosphatase"/>
</dbReference>
<organism evidence="2 3">
    <name type="scientific">Trichonephila inaurata madagascariensis</name>
    <dbReference type="NCBI Taxonomy" id="2747483"/>
    <lineage>
        <taxon>Eukaryota</taxon>
        <taxon>Metazoa</taxon>
        <taxon>Ecdysozoa</taxon>
        <taxon>Arthropoda</taxon>
        <taxon>Chelicerata</taxon>
        <taxon>Arachnida</taxon>
        <taxon>Araneae</taxon>
        <taxon>Araneomorphae</taxon>
        <taxon>Entelegynae</taxon>
        <taxon>Araneoidea</taxon>
        <taxon>Nephilidae</taxon>
        <taxon>Trichonephila</taxon>
        <taxon>Trichonephila inaurata</taxon>
    </lineage>
</organism>
<proteinExistence type="predicted"/>
<dbReference type="InterPro" id="IPR052560">
    <property type="entry name" value="RdDP_mobile_element"/>
</dbReference>
<keyword evidence="3" id="KW-1185">Reference proteome</keyword>
<keyword evidence="2" id="KW-0548">Nucleotidyltransferase</keyword>
<feature type="domain" description="Reverse transcriptase" evidence="1">
    <location>
        <begin position="238"/>
        <end position="424"/>
    </location>
</feature>
<dbReference type="InterPro" id="IPR000477">
    <property type="entry name" value="RT_dom"/>
</dbReference>
<name>A0A8X7CPY0_9ARAC</name>
<keyword evidence="2" id="KW-0808">Transferase</keyword>
<keyword evidence="2" id="KW-0695">RNA-directed DNA polymerase</keyword>
<accession>A0A8X7CPY0</accession>